<dbReference type="EMBL" id="JANPWB010000008">
    <property type="protein sequence ID" value="KAJ1163345.1"/>
    <property type="molecule type" value="Genomic_DNA"/>
</dbReference>
<sequence>MRLTDAHPQLWRRGCRSPPIPRSHAVSPLSRGSGPSPAPAGSRSFSVSPRGPQVDPRRTLLPSPPAISPGFASPGDLRLVPDSGKAR</sequence>
<proteinExistence type="predicted"/>
<evidence type="ECO:0000313" key="3">
    <source>
        <dbReference type="Proteomes" id="UP001066276"/>
    </source>
</evidence>
<keyword evidence="3" id="KW-1185">Reference proteome</keyword>
<dbReference type="AlphaFoldDB" id="A0AAV7SGZ1"/>
<reference evidence="2" key="1">
    <citation type="journal article" date="2022" name="bioRxiv">
        <title>Sequencing and chromosome-scale assembly of the giantPleurodeles waltlgenome.</title>
        <authorList>
            <person name="Brown T."/>
            <person name="Elewa A."/>
            <person name="Iarovenko S."/>
            <person name="Subramanian E."/>
            <person name="Araus A.J."/>
            <person name="Petzold A."/>
            <person name="Susuki M."/>
            <person name="Suzuki K.-i.T."/>
            <person name="Hayashi T."/>
            <person name="Toyoda A."/>
            <person name="Oliveira C."/>
            <person name="Osipova E."/>
            <person name="Leigh N.D."/>
            <person name="Simon A."/>
            <person name="Yun M.H."/>
        </authorList>
    </citation>
    <scope>NUCLEOTIDE SEQUENCE</scope>
    <source>
        <strain evidence="2">20211129_DDA</strain>
        <tissue evidence="2">Liver</tissue>
    </source>
</reference>
<evidence type="ECO:0000313" key="2">
    <source>
        <dbReference type="EMBL" id="KAJ1163345.1"/>
    </source>
</evidence>
<feature type="compositionally biased region" description="Low complexity" evidence="1">
    <location>
        <begin position="27"/>
        <end position="46"/>
    </location>
</feature>
<gene>
    <name evidence="2" type="ORF">NDU88_003804</name>
</gene>
<comment type="caution">
    <text evidence="2">The sequence shown here is derived from an EMBL/GenBank/DDBJ whole genome shotgun (WGS) entry which is preliminary data.</text>
</comment>
<dbReference type="Proteomes" id="UP001066276">
    <property type="component" value="Chromosome 4_2"/>
</dbReference>
<name>A0AAV7SGZ1_PLEWA</name>
<organism evidence="2 3">
    <name type="scientific">Pleurodeles waltl</name>
    <name type="common">Iberian ribbed newt</name>
    <dbReference type="NCBI Taxonomy" id="8319"/>
    <lineage>
        <taxon>Eukaryota</taxon>
        <taxon>Metazoa</taxon>
        <taxon>Chordata</taxon>
        <taxon>Craniata</taxon>
        <taxon>Vertebrata</taxon>
        <taxon>Euteleostomi</taxon>
        <taxon>Amphibia</taxon>
        <taxon>Batrachia</taxon>
        <taxon>Caudata</taxon>
        <taxon>Salamandroidea</taxon>
        <taxon>Salamandridae</taxon>
        <taxon>Pleurodelinae</taxon>
        <taxon>Pleurodeles</taxon>
    </lineage>
</organism>
<protein>
    <submittedName>
        <fullName evidence="2">Uncharacterized protein</fullName>
    </submittedName>
</protein>
<evidence type="ECO:0000256" key="1">
    <source>
        <dbReference type="SAM" id="MobiDB-lite"/>
    </source>
</evidence>
<accession>A0AAV7SGZ1</accession>
<feature type="region of interest" description="Disordered" evidence="1">
    <location>
        <begin position="1"/>
        <end position="87"/>
    </location>
</feature>